<evidence type="ECO:0000256" key="6">
    <source>
        <dbReference type="SAM" id="MobiDB-lite"/>
    </source>
</evidence>
<evidence type="ECO:0000313" key="10">
    <source>
        <dbReference type="Proteomes" id="UP000193689"/>
    </source>
</evidence>
<comment type="caution">
    <text evidence="9">The sequence shown here is derived from an EMBL/GenBank/DDBJ whole genome shotgun (WGS) entry which is preliminary data.</text>
</comment>
<organism evidence="9 10">
    <name type="scientific">Pseudomassariella vexata</name>
    <dbReference type="NCBI Taxonomy" id="1141098"/>
    <lineage>
        <taxon>Eukaryota</taxon>
        <taxon>Fungi</taxon>
        <taxon>Dikarya</taxon>
        <taxon>Ascomycota</taxon>
        <taxon>Pezizomycotina</taxon>
        <taxon>Sordariomycetes</taxon>
        <taxon>Xylariomycetidae</taxon>
        <taxon>Amphisphaeriales</taxon>
        <taxon>Pseudomassariaceae</taxon>
        <taxon>Pseudomassariella</taxon>
    </lineage>
</organism>
<dbReference type="GO" id="GO:0016020">
    <property type="term" value="C:membrane"/>
    <property type="evidence" value="ECO:0007669"/>
    <property type="project" value="UniProtKB-SubCell"/>
</dbReference>
<feature type="region of interest" description="Disordered" evidence="6">
    <location>
        <begin position="300"/>
        <end position="332"/>
    </location>
</feature>
<dbReference type="OrthoDB" id="5417887at2759"/>
<evidence type="ECO:0000313" key="9">
    <source>
        <dbReference type="EMBL" id="ORY61612.1"/>
    </source>
</evidence>
<feature type="transmembrane region" description="Helical" evidence="7">
    <location>
        <begin position="121"/>
        <end position="143"/>
    </location>
</feature>
<keyword evidence="2 7" id="KW-0812">Transmembrane</keyword>
<dbReference type="PANTHER" id="PTHR33048:SF42">
    <property type="entry name" value="INTEGRAL MEMBRANE PROTEIN"/>
    <property type="match status" value="1"/>
</dbReference>
<keyword evidence="4 7" id="KW-0472">Membrane</keyword>
<dbReference type="InterPro" id="IPR052337">
    <property type="entry name" value="SAT4-like"/>
</dbReference>
<dbReference type="Proteomes" id="UP000193689">
    <property type="component" value="Unassembled WGS sequence"/>
</dbReference>
<evidence type="ECO:0000256" key="4">
    <source>
        <dbReference type="ARBA" id="ARBA00023136"/>
    </source>
</evidence>
<comment type="subcellular location">
    <subcellularLocation>
        <location evidence="1">Membrane</location>
        <topology evidence="1">Multi-pass membrane protein</topology>
    </subcellularLocation>
</comment>
<dbReference type="InterPro" id="IPR049326">
    <property type="entry name" value="Rhodopsin_dom_fungi"/>
</dbReference>
<dbReference type="PANTHER" id="PTHR33048">
    <property type="entry name" value="PTH11-LIKE INTEGRAL MEMBRANE PROTEIN (AFU_ORTHOLOGUE AFUA_5G11245)"/>
    <property type="match status" value="1"/>
</dbReference>
<sequence length="351" mass="38966">MASEVPNNGPFIIGVTWWLCFFCGGFLTIRLYAKISRHQWLWWDDYVLIFSWTMFFIESIITQLGTNLGFGKHYYNIPSANLLTIALYTSIGASISCFASTGSKISWGISLLRLTEGYCEVFVWFAIVTLFMVMIPSALLTWIQCTPIEKVWNTYVAGRCLDASIPVNYGIFNAAWCAVMDFALALLPWKLIWKLQMRTKEKIGVGIAMSLGILSGVCAIVKGVYMVELRQQDFYFNGKDLAIWTAVETATAIIAASLPVFRALLKEAISTRSNNAGSDEMPLAHLTNVLRTIGGTPLKSRRRSLKMWSKPASRGTDPGSDTGTLSDKTDDAVPGMWQTRILAAESARASV</sequence>
<dbReference type="Pfam" id="PF20684">
    <property type="entry name" value="Fung_rhodopsin"/>
    <property type="match status" value="1"/>
</dbReference>
<evidence type="ECO:0000256" key="5">
    <source>
        <dbReference type="ARBA" id="ARBA00038359"/>
    </source>
</evidence>
<feature type="transmembrane region" description="Helical" evidence="7">
    <location>
        <begin position="12"/>
        <end position="33"/>
    </location>
</feature>
<feature type="transmembrane region" description="Helical" evidence="7">
    <location>
        <begin position="241"/>
        <end position="265"/>
    </location>
</feature>
<proteinExistence type="inferred from homology"/>
<dbReference type="RefSeq" id="XP_040713689.1">
    <property type="nucleotide sequence ID" value="XM_040865337.1"/>
</dbReference>
<evidence type="ECO:0000256" key="3">
    <source>
        <dbReference type="ARBA" id="ARBA00022989"/>
    </source>
</evidence>
<evidence type="ECO:0000259" key="8">
    <source>
        <dbReference type="Pfam" id="PF20684"/>
    </source>
</evidence>
<dbReference type="EMBL" id="MCFJ01000010">
    <property type="protein sequence ID" value="ORY61612.1"/>
    <property type="molecule type" value="Genomic_DNA"/>
</dbReference>
<gene>
    <name evidence="9" type="ORF">BCR38DRAFT_525971</name>
</gene>
<keyword evidence="10" id="KW-1185">Reference proteome</keyword>
<evidence type="ECO:0000256" key="7">
    <source>
        <dbReference type="SAM" id="Phobius"/>
    </source>
</evidence>
<feature type="transmembrane region" description="Helical" evidence="7">
    <location>
        <begin position="85"/>
        <end position="109"/>
    </location>
</feature>
<comment type="similarity">
    <text evidence="5">Belongs to the SAT4 family.</text>
</comment>
<dbReference type="AlphaFoldDB" id="A0A1Y2DQN7"/>
<keyword evidence="3 7" id="KW-1133">Transmembrane helix</keyword>
<feature type="transmembrane region" description="Helical" evidence="7">
    <location>
        <begin position="45"/>
        <end position="65"/>
    </location>
</feature>
<feature type="domain" description="Rhodopsin" evidence="8">
    <location>
        <begin position="29"/>
        <end position="266"/>
    </location>
</feature>
<dbReference type="STRING" id="1141098.A0A1Y2DQN7"/>
<feature type="transmembrane region" description="Helical" evidence="7">
    <location>
        <begin position="171"/>
        <end position="191"/>
    </location>
</feature>
<protein>
    <recommendedName>
        <fullName evidence="8">Rhodopsin domain-containing protein</fullName>
    </recommendedName>
</protein>
<feature type="transmembrane region" description="Helical" evidence="7">
    <location>
        <begin position="203"/>
        <end position="225"/>
    </location>
</feature>
<dbReference type="InParanoid" id="A0A1Y2DQN7"/>
<accession>A0A1Y2DQN7</accession>
<dbReference type="GeneID" id="63781549"/>
<name>A0A1Y2DQN7_9PEZI</name>
<evidence type="ECO:0000256" key="1">
    <source>
        <dbReference type="ARBA" id="ARBA00004141"/>
    </source>
</evidence>
<evidence type="ECO:0000256" key="2">
    <source>
        <dbReference type="ARBA" id="ARBA00022692"/>
    </source>
</evidence>
<reference evidence="9 10" key="1">
    <citation type="submission" date="2016-07" db="EMBL/GenBank/DDBJ databases">
        <title>Pervasive Adenine N6-methylation of Active Genes in Fungi.</title>
        <authorList>
            <consortium name="DOE Joint Genome Institute"/>
            <person name="Mondo S.J."/>
            <person name="Dannebaum R.O."/>
            <person name="Kuo R.C."/>
            <person name="Labutti K."/>
            <person name="Haridas S."/>
            <person name="Kuo A."/>
            <person name="Salamov A."/>
            <person name="Ahrendt S.R."/>
            <person name="Lipzen A."/>
            <person name="Sullivan W."/>
            <person name="Andreopoulos W.B."/>
            <person name="Clum A."/>
            <person name="Lindquist E."/>
            <person name="Daum C."/>
            <person name="Ramamoorthy G.K."/>
            <person name="Gryganskyi A."/>
            <person name="Culley D."/>
            <person name="Magnuson J.K."/>
            <person name="James T.Y."/>
            <person name="O'Malley M.A."/>
            <person name="Stajich J.E."/>
            <person name="Spatafora J.W."/>
            <person name="Visel A."/>
            <person name="Grigoriev I.V."/>
        </authorList>
    </citation>
    <scope>NUCLEOTIDE SEQUENCE [LARGE SCALE GENOMIC DNA]</scope>
    <source>
        <strain evidence="9 10">CBS 129021</strain>
    </source>
</reference>